<dbReference type="AlphaFoldDB" id="A0A392U0U7"/>
<dbReference type="EMBL" id="LXQA010706309">
    <property type="protein sequence ID" value="MCI66979.1"/>
    <property type="molecule type" value="Genomic_DNA"/>
</dbReference>
<dbReference type="Proteomes" id="UP000265520">
    <property type="component" value="Unassembled WGS sequence"/>
</dbReference>
<accession>A0A392U0U7</accession>
<evidence type="ECO:0000313" key="1">
    <source>
        <dbReference type="EMBL" id="MCI66979.1"/>
    </source>
</evidence>
<sequence>MVKEFWMKSFVFDDVSARMEEEHFVLKDPSLNGKSREEMGLKAFNGTVIKSVIAGLDITIT</sequence>
<proteinExistence type="predicted"/>
<comment type="caution">
    <text evidence="1">The sequence shown here is derived from an EMBL/GenBank/DDBJ whole genome shotgun (WGS) entry which is preliminary data.</text>
</comment>
<name>A0A392U0U7_9FABA</name>
<evidence type="ECO:0000313" key="2">
    <source>
        <dbReference type="Proteomes" id="UP000265520"/>
    </source>
</evidence>
<feature type="non-terminal residue" evidence="1">
    <location>
        <position position="61"/>
    </location>
</feature>
<organism evidence="1 2">
    <name type="scientific">Trifolium medium</name>
    <dbReference type="NCBI Taxonomy" id="97028"/>
    <lineage>
        <taxon>Eukaryota</taxon>
        <taxon>Viridiplantae</taxon>
        <taxon>Streptophyta</taxon>
        <taxon>Embryophyta</taxon>
        <taxon>Tracheophyta</taxon>
        <taxon>Spermatophyta</taxon>
        <taxon>Magnoliopsida</taxon>
        <taxon>eudicotyledons</taxon>
        <taxon>Gunneridae</taxon>
        <taxon>Pentapetalae</taxon>
        <taxon>rosids</taxon>
        <taxon>fabids</taxon>
        <taxon>Fabales</taxon>
        <taxon>Fabaceae</taxon>
        <taxon>Papilionoideae</taxon>
        <taxon>50 kb inversion clade</taxon>
        <taxon>NPAAA clade</taxon>
        <taxon>Hologalegina</taxon>
        <taxon>IRL clade</taxon>
        <taxon>Trifolieae</taxon>
        <taxon>Trifolium</taxon>
    </lineage>
</organism>
<protein>
    <submittedName>
        <fullName evidence="1">NBS-containing resistance-like protein</fullName>
    </submittedName>
</protein>
<keyword evidence="2" id="KW-1185">Reference proteome</keyword>
<reference evidence="1 2" key="1">
    <citation type="journal article" date="2018" name="Front. Plant Sci.">
        <title>Red Clover (Trifolium pratense) and Zigzag Clover (T. medium) - A Picture of Genomic Similarities and Differences.</title>
        <authorList>
            <person name="Dluhosova J."/>
            <person name="Istvanek J."/>
            <person name="Nedelnik J."/>
            <person name="Repkova J."/>
        </authorList>
    </citation>
    <scope>NUCLEOTIDE SEQUENCE [LARGE SCALE GENOMIC DNA]</scope>
    <source>
        <strain evidence="2">cv. 10/8</strain>
        <tissue evidence="1">Leaf</tissue>
    </source>
</reference>